<dbReference type="InterPro" id="IPR039448">
    <property type="entry name" value="Beta_helix"/>
</dbReference>
<dbReference type="InterPro" id="IPR011050">
    <property type="entry name" value="Pectin_lyase_fold/virulence"/>
</dbReference>
<feature type="domain" description="Right handed beta helix" evidence="1">
    <location>
        <begin position="170"/>
        <end position="323"/>
    </location>
</feature>
<dbReference type="SUPFAM" id="SSF51126">
    <property type="entry name" value="Pectin lyase-like"/>
    <property type="match status" value="1"/>
</dbReference>
<comment type="caution">
    <text evidence="2">The sequence shown here is derived from an EMBL/GenBank/DDBJ whole genome shotgun (WGS) entry which is preliminary data.</text>
</comment>
<proteinExistence type="predicted"/>
<dbReference type="Gene3D" id="2.160.20.10">
    <property type="entry name" value="Single-stranded right-handed beta-helix, Pectin lyase-like"/>
    <property type="match status" value="1"/>
</dbReference>
<sequence>MLRAGSYHERVFIPQGKELTIQSYPGEAVWFDGSSTVTGWTAAGSAWVAPGWNFDFDSRVSFTAGSDESSRWLDPAYPMAGHPEQVWVDGVKLTEVGSLGEVTKGKFFTDTAGNRLVIGTNPSGHDVRASTLEKAIQIQGAGSTVRGLGVRNYADHLATLGTVSAEMPNITLENLVVQDNATMGVEVWAKGATFRNLTVSGNGMLGLNASKSDDLHITDSVFSGNNSEHFKDAPASGGAKLHNSTGVLIENSLFDSNVSGGLWFDVSMRNATVVNTTVSNNGSTGMEVELSQGILLAGNYFVGNERAGLEIYDAGGVQAWNNVVADNELYSVRMLQDARVNSDAAVPWQLRGVTLRNNIIDTTPTAVVPILVQDLTATRYANDWDISLDGNLYHRSSASAPSNFAYWANGKTGLTSFKTLATFTNATGNDTHSKLVDGAEVLTADYALTGAGSDATKGVARALPPAVANALGVATSWAKVGPAEPFEP</sequence>
<accession>A0A413RM79</accession>
<dbReference type="InterPro" id="IPR006626">
    <property type="entry name" value="PbH1"/>
</dbReference>
<dbReference type="InterPro" id="IPR012334">
    <property type="entry name" value="Pectin_lyas_fold"/>
</dbReference>
<protein>
    <submittedName>
        <fullName evidence="2">Right-handed parallel beta-helix repeat-containing protein</fullName>
    </submittedName>
</protein>
<gene>
    <name evidence="2" type="ORF">D1825_08010</name>
</gene>
<reference evidence="2 3" key="1">
    <citation type="submission" date="2018-08" db="EMBL/GenBank/DDBJ databases">
        <title>Cellulomonas rhizosphaerae sp. nov., a novel actinomycete isolated from soil.</title>
        <authorList>
            <person name="Tian Y."/>
        </authorList>
    </citation>
    <scope>NUCLEOTIDE SEQUENCE [LARGE SCALE GENOMIC DNA]</scope>
    <source>
        <strain evidence="2 3">NEAU-TCZ24</strain>
    </source>
</reference>
<organism evidence="2 3">
    <name type="scientific">Cellulomonas rhizosphaerae</name>
    <dbReference type="NCBI Taxonomy" id="2293719"/>
    <lineage>
        <taxon>Bacteria</taxon>
        <taxon>Bacillati</taxon>
        <taxon>Actinomycetota</taxon>
        <taxon>Actinomycetes</taxon>
        <taxon>Micrococcales</taxon>
        <taxon>Cellulomonadaceae</taxon>
        <taxon>Cellulomonas</taxon>
    </lineage>
</organism>
<name>A0A413RM79_9CELL</name>
<dbReference type="SMART" id="SM00710">
    <property type="entry name" value="PbH1"/>
    <property type="match status" value="6"/>
</dbReference>
<evidence type="ECO:0000313" key="2">
    <source>
        <dbReference type="EMBL" id="RHA41945.1"/>
    </source>
</evidence>
<evidence type="ECO:0000313" key="3">
    <source>
        <dbReference type="Proteomes" id="UP000283374"/>
    </source>
</evidence>
<dbReference type="EMBL" id="QWKP01000179">
    <property type="protein sequence ID" value="RHA41945.1"/>
    <property type="molecule type" value="Genomic_DNA"/>
</dbReference>
<dbReference type="Pfam" id="PF13229">
    <property type="entry name" value="Beta_helix"/>
    <property type="match status" value="1"/>
</dbReference>
<dbReference type="Proteomes" id="UP000283374">
    <property type="component" value="Unassembled WGS sequence"/>
</dbReference>
<keyword evidence="3" id="KW-1185">Reference proteome</keyword>
<evidence type="ECO:0000259" key="1">
    <source>
        <dbReference type="Pfam" id="PF13229"/>
    </source>
</evidence>
<dbReference type="AlphaFoldDB" id="A0A413RM79"/>